<dbReference type="Gene3D" id="3.40.850.10">
    <property type="entry name" value="Kinesin motor domain"/>
    <property type="match status" value="1"/>
</dbReference>
<dbReference type="GO" id="GO:0016459">
    <property type="term" value="C:myosin complex"/>
    <property type="evidence" value="ECO:0007669"/>
    <property type="project" value="UniProtKB-KW"/>
</dbReference>
<evidence type="ECO:0000313" key="13">
    <source>
        <dbReference type="WBParaSite" id="Pan_g22312.t1"/>
    </source>
</evidence>
<dbReference type="Gene3D" id="6.20.240.20">
    <property type="match status" value="1"/>
</dbReference>
<dbReference type="GO" id="GO:0003779">
    <property type="term" value="F:actin binding"/>
    <property type="evidence" value="ECO:0007669"/>
    <property type="project" value="UniProtKB-KW"/>
</dbReference>
<keyword evidence="2 7" id="KW-0547">Nucleotide-binding</keyword>
<feature type="region of interest" description="Actin-binding" evidence="7">
    <location>
        <begin position="557"/>
        <end position="579"/>
    </location>
</feature>
<dbReference type="Gene3D" id="2.30.30.40">
    <property type="entry name" value="SH3 Domains"/>
    <property type="match status" value="1"/>
</dbReference>
<feature type="compositionally biased region" description="Pro residues" evidence="8">
    <location>
        <begin position="2245"/>
        <end position="2256"/>
    </location>
</feature>
<dbReference type="SMART" id="SM00326">
    <property type="entry name" value="SH3"/>
    <property type="match status" value="1"/>
</dbReference>
<protein>
    <submittedName>
        <fullName evidence="13">Myosin motor domain-containing protein</fullName>
    </submittedName>
</protein>
<dbReference type="InterPro" id="IPR027417">
    <property type="entry name" value="P-loop_NTPase"/>
</dbReference>
<feature type="domain" description="MyTH4" evidence="10">
    <location>
        <begin position="829"/>
        <end position="982"/>
    </location>
</feature>
<dbReference type="InterPro" id="IPR000048">
    <property type="entry name" value="IQ_motif_EF-hand-BS"/>
</dbReference>
<feature type="region of interest" description="Disordered" evidence="8">
    <location>
        <begin position="1217"/>
        <end position="1276"/>
    </location>
</feature>
<keyword evidence="5 7" id="KW-0505">Motor protein</keyword>
<dbReference type="InterPro" id="IPR051567">
    <property type="entry name" value="Unconventional_Myosin_ATPase"/>
</dbReference>
<feature type="region of interest" description="Disordered" evidence="8">
    <location>
        <begin position="1318"/>
        <end position="1426"/>
    </location>
</feature>
<feature type="compositionally biased region" description="Low complexity" evidence="8">
    <location>
        <begin position="1399"/>
        <end position="1408"/>
    </location>
</feature>
<dbReference type="PROSITE" id="PS50096">
    <property type="entry name" value="IQ"/>
    <property type="match status" value="2"/>
</dbReference>
<keyword evidence="7" id="KW-0009">Actin-binding</keyword>
<dbReference type="Pfam" id="PF00612">
    <property type="entry name" value="IQ"/>
    <property type="match status" value="2"/>
</dbReference>
<feature type="region of interest" description="Disordered" evidence="8">
    <location>
        <begin position="1471"/>
        <end position="1501"/>
    </location>
</feature>
<dbReference type="Gene3D" id="1.20.58.530">
    <property type="match status" value="1"/>
</dbReference>
<feature type="domain" description="Myosin motor" evidence="11">
    <location>
        <begin position="6"/>
        <end position="679"/>
    </location>
</feature>
<evidence type="ECO:0000256" key="7">
    <source>
        <dbReference type="PROSITE-ProRule" id="PRU00782"/>
    </source>
</evidence>
<dbReference type="Pfam" id="PF21989">
    <property type="entry name" value="RA_2"/>
    <property type="match status" value="1"/>
</dbReference>
<evidence type="ECO:0000256" key="5">
    <source>
        <dbReference type="ARBA" id="ARBA00023175"/>
    </source>
</evidence>
<dbReference type="Proteomes" id="UP000492821">
    <property type="component" value="Unassembled WGS sequence"/>
</dbReference>
<dbReference type="SMART" id="SM00242">
    <property type="entry name" value="MYSc"/>
    <property type="match status" value="1"/>
</dbReference>
<dbReference type="PROSITE" id="PS51456">
    <property type="entry name" value="MYOSIN_MOTOR"/>
    <property type="match status" value="1"/>
</dbReference>
<dbReference type="SUPFAM" id="SSF52540">
    <property type="entry name" value="P-loop containing nucleoside triphosphate hydrolases"/>
    <property type="match status" value="1"/>
</dbReference>
<comment type="similarity">
    <text evidence="7">Belongs to the TRAFAC class myosin-kinesin ATPase superfamily. Myosin family.</text>
</comment>
<dbReference type="InterPro" id="IPR036961">
    <property type="entry name" value="Kinesin_motor_dom_sf"/>
</dbReference>
<dbReference type="SMART" id="SM00139">
    <property type="entry name" value="MyTH4"/>
    <property type="match status" value="1"/>
</dbReference>
<keyword evidence="4 7" id="KW-0518">Myosin</keyword>
<feature type="binding site" evidence="7">
    <location>
        <begin position="99"/>
        <end position="106"/>
    </location>
    <ligand>
        <name>ATP</name>
        <dbReference type="ChEBI" id="CHEBI:30616"/>
    </ligand>
</feature>
<feature type="domain" description="SH3" evidence="9">
    <location>
        <begin position="1760"/>
        <end position="1826"/>
    </location>
</feature>
<dbReference type="InterPro" id="IPR001609">
    <property type="entry name" value="Myosin_head_motor_dom-like"/>
</dbReference>
<dbReference type="Gene3D" id="1.20.120.720">
    <property type="entry name" value="Myosin VI head, motor domain, U50 subdomain"/>
    <property type="match status" value="1"/>
</dbReference>
<dbReference type="Gene3D" id="1.10.10.820">
    <property type="match status" value="1"/>
</dbReference>
<keyword evidence="1 6" id="KW-0728">SH3 domain</keyword>
<dbReference type="InterPro" id="IPR038185">
    <property type="entry name" value="MyTH4_dom_sf"/>
</dbReference>
<dbReference type="SMART" id="SM00015">
    <property type="entry name" value="IQ"/>
    <property type="match status" value="2"/>
</dbReference>
<dbReference type="InterPro" id="IPR036028">
    <property type="entry name" value="SH3-like_dom_sf"/>
</dbReference>
<reference evidence="12" key="1">
    <citation type="journal article" date="2013" name="Genetics">
        <title>The draft genome and transcriptome of Panagrellus redivivus are shaped by the harsh demands of a free-living lifestyle.</title>
        <authorList>
            <person name="Srinivasan J."/>
            <person name="Dillman A.R."/>
            <person name="Macchietto M.G."/>
            <person name="Heikkinen L."/>
            <person name="Lakso M."/>
            <person name="Fracchia K.M."/>
            <person name="Antoshechkin I."/>
            <person name="Mortazavi A."/>
            <person name="Wong G."/>
            <person name="Sternberg P.W."/>
        </authorList>
    </citation>
    <scope>NUCLEOTIDE SEQUENCE [LARGE SCALE GENOMIC DNA]</scope>
    <source>
        <strain evidence="12">MT8872</strain>
    </source>
</reference>
<dbReference type="Pfam" id="PF26570">
    <property type="entry name" value="MYO15"/>
    <property type="match status" value="1"/>
</dbReference>
<dbReference type="InterPro" id="IPR001452">
    <property type="entry name" value="SH3_domain"/>
</dbReference>
<evidence type="ECO:0000259" key="10">
    <source>
        <dbReference type="PROSITE" id="PS51016"/>
    </source>
</evidence>
<dbReference type="WBParaSite" id="Pan_g22312.t1">
    <property type="protein sequence ID" value="Pan_g22312.t1"/>
    <property type="gene ID" value="Pan_g22312"/>
</dbReference>
<feature type="compositionally biased region" description="Low complexity" evidence="8">
    <location>
        <begin position="1323"/>
        <end position="1333"/>
    </location>
</feature>
<dbReference type="Pfam" id="PF00784">
    <property type="entry name" value="MyTH4"/>
    <property type="match status" value="1"/>
</dbReference>
<dbReference type="PANTHER" id="PTHR22692">
    <property type="entry name" value="MYOSIN VII, XV"/>
    <property type="match status" value="1"/>
</dbReference>
<feature type="compositionally biased region" description="Basic and acidic residues" evidence="8">
    <location>
        <begin position="1223"/>
        <end position="1246"/>
    </location>
</feature>
<evidence type="ECO:0000313" key="12">
    <source>
        <dbReference type="Proteomes" id="UP000492821"/>
    </source>
</evidence>
<evidence type="ECO:0000256" key="2">
    <source>
        <dbReference type="ARBA" id="ARBA00022741"/>
    </source>
</evidence>
<dbReference type="Gene3D" id="1.20.5.190">
    <property type="match status" value="1"/>
</dbReference>
<evidence type="ECO:0000256" key="6">
    <source>
        <dbReference type="PROSITE-ProRule" id="PRU00192"/>
    </source>
</evidence>
<evidence type="ECO:0000256" key="8">
    <source>
        <dbReference type="SAM" id="MobiDB-lite"/>
    </source>
</evidence>
<proteinExistence type="inferred from homology"/>
<dbReference type="GO" id="GO:0005524">
    <property type="term" value="F:ATP binding"/>
    <property type="evidence" value="ECO:0007669"/>
    <property type="project" value="UniProtKB-UniRule"/>
</dbReference>
<evidence type="ECO:0000256" key="1">
    <source>
        <dbReference type="ARBA" id="ARBA00022443"/>
    </source>
</evidence>
<dbReference type="SUPFAM" id="SSF50044">
    <property type="entry name" value="SH3-domain"/>
    <property type="match status" value="1"/>
</dbReference>
<dbReference type="PROSITE" id="PS51016">
    <property type="entry name" value="MYTH4"/>
    <property type="match status" value="1"/>
</dbReference>
<feature type="region of interest" description="Disordered" evidence="8">
    <location>
        <begin position="1887"/>
        <end position="1971"/>
    </location>
</feature>
<dbReference type="Pfam" id="PF07653">
    <property type="entry name" value="SH3_2"/>
    <property type="match status" value="1"/>
</dbReference>
<name>A0A7E4VMD7_PANRE</name>
<feature type="region of interest" description="Disordered" evidence="8">
    <location>
        <begin position="2231"/>
        <end position="2256"/>
    </location>
</feature>
<feature type="compositionally biased region" description="Basic and acidic residues" evidence="8">
    <location>
        <begin position="1918"/>
        <end position="1933"/>
    </location>
</feature>
<dbReference type="InterPro" id="IPR059004">
    <property type="entry name" value="MYO15"/>
</dbReference>
<evidence type="ECO:0000259" key="9">
    <source>
        <dbReference type="PROSITE" id="PS50002"/>
    </source>
</evidence>
<keyword evidence="3 7" id="KW-0067">ATP-binding</keyword>
<dbReference type="InterPro" id="IPR000857">
    <property type="entry name" value="MyTH4_dom"/>
</dbReference>
<dbReference type="Gene3D" id="3.10.20.90">
    <property type="entry name" value="Phosphatidylinositol 3-kinase Catalytic Subunit, Chain A, domain 1"/>
    <property type="match status" value="1"/>
</dbReference>
<evidence type="ECO:0000256" key="4">
    <source>
        <dbReference type="ARBA" id="ARBA00023123"/>
    </source>
</evidence>
<evidence type="ECO:0000259" key="11">
    <source>
        <dbReference type="PROSITE" id="PS51456"/>
    </source>
</evidence>
<sequence>MVEFQEYKDLEDLADLKNGNAILDVVAARCNNQQIYTLNGGTLLALNPNKNLEIYDVPTIEQYYKNGPFSDKAHIFSTANEALKNVQNGSTNENIVFGGTSGSGKTTNAFHVMRFLTTVARNKQITCQHINALQTIFESLGVAKTIKNDKATRFGYAVQFLYKKGELSGLNVTGVLPLEVGKLTSHRAGESSFPILYQLCHGLNAEKKDKLGLKDASKYFYLNQVENRKPAVSYAEDHVRFEAALKTIGFSENQSDIIYRLLAVVLHVGNIYFKSKTIAGGKQTIEIANESELKWIAHLLEIDWLELKTVFLSSPVKSDNDLDDAPPQPAVVTSIDKVLDIRDSFAKTIYNELFNWVLKRISTFFECADNDAKISVYDWFGFERYTNNSFEEFCINSVNEKLENLYINKIFKNFQTDYEDEGVTSDYKMPKGLDNERTIKMLFGRPCGLIPLLIDESRFPKGSDEAYLQRGNLNHLDKSIYAKPRSKDRYEFGVRHFAGLAYYYVSGFLQKNRWTELSAIRKLLATSDDPSLALLFPFSAEKGNRIVYTADEYAKSVYELVKKLESENCHFVRCVRVNSDRTSTKFDAEVVGRQMKSLSVQETYRMNSLGYPQKYCFEKFINLYRCLLPIEVVNHDEPQQIVLDILNGQGSKFISDFAVGSHSVFMKDRLIRQLNNAKEALQENSALIIQRNYRKHVARNNFLNQKAAAIRIQSAARGWSTRKRYGALKQESLRKVEETVLKSVASPTFAEVNQKDKKDNQVSSQAVAHLYELPEDLNTILNTNAPAIHKVRTQTTYLPFDVSIDRPSVDQLSIEEFAELNLKHHVLQARREPIFTPFLPKNTEEDFELSLKIFKLVLRYMNDNTITAAQRCILAKYIIQQGIQNLDQRDEIYMQLCNQTYNNKNPENAKGAWNLLLMAVNSFPPGYLVFPMLKDYFEQQNEPLATMLLEGLFRLLRHTKSPDHMNRNRVFAPTVLEQQSYLRRQPLVVTIGLPDGDGIDVETDSWTTIDEVVGRVLRLRGIAETEGWSLQIEDDKANSTAHGPSFLFDALSPFEVPQIPEEHNPFVSFETFPSVKPAGEQARNQSVSDNRAIPEISDPRTVHSAMDSSTLKRGNGILKSQSQTRLTPEEYAKMSVASRIRNMRIPANNGDVNRFLDEVFDQALPPNEDPTRDTIAASIKGGAPHDPYYGYPTRNGYSASPYYASPRFNEDRQTPASINLSMDDGRSSSHTMPRADDIPLRNRDFRSPSSPPMNGRVSRTYMNEGERPSRNYYESDYDVRPPITMQIRQNERTMTPNGGSETPRVGQITPTSQRARYLGANCGVPNGRPGPLNNRRRFESPAVERRGRNLSSRSKSTPRGFAHNESFTPAAIPPPDYDQDDESIYSRQPSRTLLRRQPRSTSSTPRTQRAFRYPERNDLVPRGSPSMQRIYNRNMELPSPAMTETPIYAPNGEYTLSRPASRQYLGDVRRSRSNTAMGDALNGGYPSPSLKRRTHDVPWTNDTPYNGQYINDGFNNNNGFISPNGYEHDYEDETVVSPSRFGDSESQYGIAKAPLAIKVKSMATNGARPATAYLQEPWKLTIRREVFFPGEQLDDADAIDLVFAQIIGDCRKNNPYRIRQFERERINFILNKHRVPVELLDNPVEVSQPVKIEIINEARKWPLYFSRMYPVVEEWSDSHIPMILGVSETGIRVMTRSPDDLSDPLQAKAHFDYHDITDVILENSSIIKIATKQNIVSRFRCNQAKQAIDFIHRFLDSSPKQKSFVTAISNYQIKDANLLSFRRGDIVQIVKPDVQNQAPSAGNWLYGKIGNRFGWFPAEYVQPASTTATNTESEYGSEIYAPPSAVHATYAAPSHYRTNNAIIYGSLPKGPDNFDLWIVKAASPTGPAMDPYRRSRSQSRFPPIDEHPGGYPTNQPLDRSHRSKSLDNRRDFVAEEEYDANPYPSIERNSTLHASMPRRQPRDGGPPPRDEFFNETVNVPVIHTSSGADGGYRGGKTSSRQVENQHFEDGDDNDFTKYDRQVRYTTERSGYPPVGTLRRGPPPGAYYDEYSYRAPIAPQGISPRSAASRYPESEFYARTQRREQHRPLDYSRSIEAQGGFQRDNFDRGVDYRYEEEAAAQRAAAAALEANRAPPPPSVAIAAGAGGAGGGGAGHRSYQYHHESHGGTGGGFGTVARQGAGGYSWREKRAGGFIEPGRRKEQVYHRIHCCCFTFKWPPWSYEECEPPRPIYIKPPKNTTDTLPYGPAHPPPPPQQQY</sequence>
<accession>A0A7E4VMD7</accession>
<dbReference type="PRINTS" id="PR00193">
    <property type="entry name" value="MYOSINHEAVY"/>
</dbReference>
<reference evidence="13" key="2">
    <citation type="submission" date="2020-10" db="UniProtKB">
        <authorList>
            <consortium name="WormBaseParasite"/>
        </authorList>
    </citation>
    <scope>IDENTIFICATION</scope>
</reference>
<dbReference type="PROSITE" id="PS50002">
    <property type="entry name" value="SH3"/>
    <property type="match status" value="1"/>
</dbReference>
<evidence type="ECO:0000256" key="3">
    <source>
        <dbReference type="ARBA" id="ARBA00022840"/>
    </source>
</evidence>
<dbReference type="Gene3D" id="1.25.40.530">
    <property type="entry name" value="MyTH4 domain"/>
    <property type="match status" value="1"/>
</dbReference>
<dbReference type="Pfam" id="PF00063">
    <property type="entry name" value="Myosin_head"/>
    <property type="match status" value="1"/>
</dbReference>
<keyword evidence="12" id="KW-1185">Reference proteome</keyword>
<dbReference type="GO" id="GO:0003774">
    <property type="term" value="F:cytoskeletal motor activity"/>
    <property type="evidence" value="ECO:0007669"/>
    <property type="project" value="UniProtKB-UniRule"/>
</dbReference>
<organism evidence="12 13">
    <name type="scientific">Panagrellus redivivus</name>
    <name type="common">Microworm</name>
    <dbReference type="NCBI Taxonomy" id="6233"/>
    <lineage>
        <taxon>Eukaryota</taxon>
        <taxon>Metazoa</taxon>
        <taxon>Ecdysozoa</taxon>
        <taxon>Nematoda</taxon>
        <taxon>Chromadorea</taxon>
        <taxon>Rhabditida</taxon>
        <taxon>Tylenchina</taxon>
        <taxon>Panagrolaimomorpha</taxon>
        <taxon>Panagrolaimoidea</taxon>
        <taxon>Panagrolaimidae</taxon>
        <taxon>Panagrellus</taxon>
    </lineage>
</organism>
<feature type="compositionally biased region" description="Basic and acidic residues" evidence="8">
    <location>
        <begin position="1336"/>
        <end position="1347"/>
    </location>
</feature>
<dbReference type="PANTHER" id="PTHR22692:SF26">
    <property type="entry name" value="SH3 DOMAIN-CONTAINING PROTEIN"/>
    <property type="match status" value="1"/>
</dbReference>